<protein>
    <submittedName>
        <fullName evidence="1">Uncharacterized protein</fullName>
    </submittedName>
</protein>
<dbReference type="EMBL" id="UASJ01000001">
    <property type="protein sequence ID" value="SQB64476.1"/>
    <property type="molecule type" value="Genomic_DNA"/>
</dbReference>
<sequence>MNTEHHLWVDMTDEEMLRSCGLILENPETNKEGITLAAVLLFGTNSRIMSVLPQHKTDAIFRVFNVDRYDVLHIWGVSFFYSRRSWNRYIWLCYRFPI</sequence>
<dbReference type="Proteomes" id="UP000250245">
    <property type="component" value="Unassembled WGS sequence"/>
</dbReference>
<gene>
    <name evidence="1" type="ORF">NCTC11820_00820</name>
</gene>
<dbReference type="AlphaFoldDB" id="A0A2X2YJ76"/>
<reference evidence="1 2" key="1">
    <citation type="submission" date="2018-06" db="EMBL/GenBank/DDBJ databases">
        <authorList>
            <consortium name="Pathogen Informatics"/>
            <person name="Doyle S."/>
        </authorList>
    </citation>
    <scope>NUCLEOTIDE SEQUENCE [LARGE SCALE GENOMIC DNA]</scope>
    <source>
        <strain evidence="1 2">NCTC11820</strain>
    </source>
</reference>
<organism evidence="1 2">
    <name type="scientific">Mobiluncus curtisii</name>
    <dbReference type="NCBI Taxonomy" id="2051"/>
    <lineage>
        <taxon>Bacteria</taxon>
        <taxon>Bacillati</taxon>
        <taxon>Actinomycetota</taxon>
        <taxon>Actinomycetes</taxon>
        <taxon>Actinomycetales</taxon>
        <taxon>Actinomycetaceae</taxon>
        <taxon>Mobiluncus</taxon>
    </lineage>
</organism>
<evidence type="ECO:0000313" key="2">
    <source>
        <dbReference type="Proteomes" id="UP000250245"/>
    </source>
</evidence>
<name>A0A2X2YJ76_9ACTO</name>
<evidence type="ECO:0000313" key="1">
    <source>
        <dbReference type="EMBL" id="SQB64476.1"/>
    </source>
</evidence>
<accession>A0A2X2YJ76</accession>
<proteinExistence type="predicted"/>